<dbReference type="Gene3D" id="3.40.50.150">
    <property type="entry name" value="Vaccinia Virus protein VP39"/>
    <property type="match status" value="1"/>
</dbReference>
<accession>A0ABQ4T328</accession>
<dbReference type="GO" id="GO:0008168">
    <property type="term" value="F:methyltransferase activity"/>
    <property type="evidence" value="ECO:0007669"/>
    <property type="project" value="UniProtKB-KW"/>
</dbReference>
<evidence type="ECO:0000256" key="3">
    <source>
        <dbReference type="ARBA" id="ARBA00022603"/>
    </source>
</evidence>
<dbReference type="GO" id="GO:0032259">
    <property type="term" value="P:methylation"/>
    <property type="evidence" value="ECO:0007669"/>
    <property type="project" value="UniProtKB-KW"/>
</dbReference>
<evidence type="ECO:0000313" key="9">
    <source>
        <dbReference type="Proteomes" id="UP001055102"/>
    </source>
</evidence>
<dbReference type="SUPFAM" id="SSF81799">
    <property type="entry name" value="Putative methyltransferase TM0872, insert domain"/>
    <property type="match status" value="1"/>
</dbReference>
<reference evidence="8" key="2">
    <citation type="submission" date="2021-08" db="EMBL/GenBank/DDBJ databases">
        <authorList>
            <person name="Tani A."/>
            <person name="Ola A."/>
            <person name="Ogura Y."/>
            <person name="Katsura K."/>
            <person name="Hayashi T."/>
        </authorList>
    </citation>
    <scope>NUCLEOTIDE SEQUENCE</scope>
    <source>
        <strain evidence="8">LMG 23639</strain>
    </source>
</reference>
<comment type="function">
    <text evidence="6">Specifically methylates the N4 position of cytidine in position 1402 (C1402) of 16S rRNA.</text>
</comment>
<comment type="similarity">
    <text evidence="1 6">Belongs to the methyltransferase superfamily. RsmH family.</text>
</comment>
<feature type="binding site" evidence="6">
    <location>
        <position position="188"/>
    </location>
    <ligand>
        <name>S-adenosyl-L-methionine</name>
        <dbReference type="ChEBI" id="CHEBI:59789"/>
    </ligand>
</feature>
<name>A0ABQ4T328_9HYPH</name>
<organism evidence="8 9">
    <name type="scientific">Methylobacterium jeotgali</name>
    <dbReference type="NCBI Taxonomy" id="381630"/>
    <lineage>
        <taxon>Bacteria</taxon>
        <taxon>Pseudomonadati</taxon>
        <taxon>Pseudomonadota</taxon>
        <taxon>Alphaproteobacteria</taxon>
        <taxon>Hyphomicrobiales</taxon>
        <taxon>Methylobacteriaceae</taxon>
        <taxon>Methylobacterium</taxon>
    </lineage>
</organism>
<dbReference type="InterPro" id="IPR029063">
    <property type="entry name" value="SAM-dependent_MTases_sf"/>
</dbReference>
<protein>
    <recommendedName>
        <fullName evidence="6">Ribosomal RNA small subunit methyltransferase H</fullName>
        <ecNumber evidence="6">2.1.1.199</ecNumber>
    </recommendedName>
    <alternativeName>
        <fullName evidence="6">16S rRNA m(4)C1402 methyltransferase</fullName>
    </alternativeName>
    <alternativeName>
        <fullName evidence="6">rRNA (cytosine-N(4)-)-methyltransferase RsmH</fullName>
    </alternativeName>
</protein>
<dbReference type="EC" id="2.1.1.199" evidence="6"/>
<sequence>MLPGSIPSAAIYGSAEAPGSGRAVSCARFRVRRHAAGSVLSSRAAAPRPRRAAGPYDPTPGFRFPSAKPFFAASRRGRPVSRGAAPAAPHVPVLLEAVLPALAIEGPGLAVDGTFGAGGYTRALLAADPEVRVAGIDRDPTAITAGAPLVTESGGRLRLVPGRFGELDRLVGEPARWVVLDIGVSSMQLDRAERGFSFRNDGPLDMRMSAEGASAADLVNEAEEAELADIIFHYGEERRSRAVARAIVEHRRRERIETTAQLAALVAGVVRPEPGSPIHPATRTFQGLRIAVNDELGELVRALHAAERLLEPGGRLAVVTFHSLEDRIVKQFLSARSGRAVQASRHMPGVERPVPKSFRPVTKGPVGPSEAEIAQNPRARSAKLRAAERTDAPTPEPLTSLETLAGLPGAAARPGGRR</sequence>
<keyword evidence="5 6" id="KW-0949">S-adenosyl-L-methionine</keyword>
<evidence type="ECO:0000256" key="7">
    <source>
        <dbReference type="SAM" id="MobiDB-lite"/>
    </source>
</evidence>
<keyword evidence="3 6" id="KW-0489">Methyltransferase</keyword>
<keyword evidence="6" id="KW-0963">Cytoplasm</keyword>
<dbReference type="PANTHER" id="PTHR11265:SF0">
    <property type="entry name" value="12S RRNA N4-METHYLCYTIDINE METHYLTRANSFERASE"/>
    <property type="match status" value="1"/>
</dbReference>
<feature type="binding site" evidence="6">
    <location>
        <position position="164"/>
    </location>
    <ligand>
        <name>S-adenosyl-L-methionine</name>
        <dbReference type="ChEBI" id="CHEBI:59789"/>
    </ligand>
</feature>
<dbReference type="InterPro" id="IPR002903">
    <property type="entry name" value="RsmH"/>
</dbReference>
<evidence type="ECO:0000256" key="2">
    <source>
        <dbReference type="ARBA" id="ARBA00022552"/>
    </source>
</evidence>
<reference evidence="8" key="1">
    <citation type="journal article" date="2021" name="Front. Microbiol.">
        <title>Comprehensive Comparative Genomics and Phenotyping of Methylobacterium Species.</title>
        <authorList>
            <person name="Alessa O."/>
            <person name="Ogura Y."/>
            <person name="Fujitani Y."/>
            <person name="Takami H."/>
            <person name="Hayashi T."/>
            <person name="Sahin N."/>
            <person name="Tani A."/>
        </authorList>
    </citation>
    <scope>NUCLEOTIDE SEQUENCE</scope>
    <source>
        <strain evidence="8">LMG 23639</strain>
    </source>
</reference>
<dbReference type="PANTHER" id="PTHR11265">
    <property type="entry name" value="S-ADENOSYL-METHYLTRANSFERASE MRAW"/>
    <property type="match status" value="1"/>
</dbReference>
<feature type="binding site" evidence="6">
    <location>
        <begin position="118"/>
        <end position="120"/>
    </location>
    <ligand>
        <name>S-adenosyl-L-methionine</name>
        <dbReference type="ChEBI" id="CHEBI:59789"/>
    </ligand>
</feature>
<dbReference type="InterPro" id="IPR023397">
    <property type="entry name" value="SAM-dep_MeTrfase_MraW_recog"/>
</dbReference>
<keyword evidence="2 6" id="KW-0698">rRNA processing</keyword>
<comment type="subcellular location">
    <subcellularLocation>
        <location evidence="6">Cytoplasm</location>
    </subcellularLocation>
</comment>
<feature type="compositionally biased region" description="Low complexity" evidence="7">
    <location>
        <begin position="404"/>
        <end position="418"/>
    </location>
</feature>
<dbReference type="Proteomes" id="UP001055102">
    <property type="component" value="Unassembled WGS sequence"/>
</dbReference>
<dbReference type="NCBIfam" id="TIGR00006">
    <property type="entry name" value="16S rRNA (cytosine(1402)-N(4))-methyltransferase RsmH"/>
    <property type="match status" value="1"/>
</dbReference>
<feature type="binding site" evidence="6">
    <location>
        <position position="137"/>
    </location>
    <ligand>
        <name>S-adenosyl-L-methionine</name>
        <dbReference type="ChEBI" id="CHEBI:59789"/>
    </ligand>
</feature>
<evidence type="ECO:0000313" key="8">
    <source>
        <dbReference type="EMBL" id="GJE08806.1"/>
    </source>
</evidence>
<keyword evidence="9" id="KW-1185">Reference proteome</keyword>
<evidence type="ECO:0000256" key="5">
    <source>
        <dbReference type="ARBA" id="ARBA00022691"/>
    </source>
</evidence>
<feature type="binding site" evidence="6">
    <location>
        <position position="181"/>
    </location>
    <ligand>
        <name>S-adenosyl-L-methionine</name>
        <dbReference type="ChEBI" id="CHEBI:59789"/>
    </ligand>
</feature>
<evidence type="ECO:0000256" key="6">
    <source>
        <dbReference type="HAMAP-Rule" id="MF_01007"/>
    </source>
</evidence>
<comment type="catalytic activity">
    <reaction evidence="6">
        <text>cytidine(1402) in 16S rRNA + S-adenosyl-L-methionine = N(4)-methylcytidine(1402) in 16S rRNA + S-adenosyl-L-homocysteine + H(+)</text>
        <dbReference type="Rhea" id="RHEA:42928"/>
        <dbReference type="Rhea" id="RHEA-COMP:10286"/>
        <dbReference type="Rhea" id="RHEA-COMP:10287"/>
        <dbReference type="ChEBI" id="CHEBI:15378"/>
        <dbReference type="ChEBI" id="CHEBI:57856"/>
        <dbReference type="ChEBI" id="CHEBI:59789"/>
        <dbReference type="ChEBI" id="CHEBI:74506"/>
        <dbReference type="ChEBI" id="CHEBI:82748"/>
        <dbReference type="EC" id="2.1.1.199"/>
    </reaction>
</comment>
<dbReference type="EMBL" id="BPQR01000090">
    <property type="protein sequence ID" value="GJE08806.1"/>
    <property type="molecule type" value="Genomic_DNA"/>
</dbReference>
<dbReference type="Pfam" id="PF01795">
    <property type="entry name" value="Methyltransf_5"/>
    <property type="match status" value="1"/>
</dbReference>
<dbReference type="Gene3D" id="1.10.150.170">
    <property type="entry name" value="Putative methyltransferase TM0872, insert domain"/>
    <property type="match status" value="1"/>
</dbReference>
<evidence type="ECO:0000256" key="4">
    <source>
        <dbReference type="ARBA" id="ARBA00022679"/>
    </source>
</evidence>
<feature type="region of interest" description="Disordered" evidence="7">
    <location>
        <begin position="343"/>
        <end position="418"/>
    </location>
</feature>
<gene>
    <name evidence="6 8" type="primary">rsmH</name>
    <name evidence="8" type="ORF">AOPFMNJM_4152</name>
</gene>
<feature type="region of interest" description="Disordered" evidence="7">
    <location>
        <begin position="40"/>
        <end position="61"/>
    </location>
</feature>
<dbReference type="SUPFAM" id="SSF53335">
    <property type="entry name" value="S-adenosyl-L-methionine-dependent methyltransferases"/>
    <property type="match status" value="1"/>
</dbReference>
<keyword evidence="4 6" id="KW-0808">Transferase</keyword>
<evidence type="ECO:0000256" key="1">
    <source>
        <dbReference type="ARBA" id="ARBA00010396"/>
    </source>
</evidence>
<dbReference type="HAMAP" id="MF_01007">
    <property type="entry name" value="16SrRNA_methyltr_H"/>
    <property type="match status" value="1"/>
</dbReference>
<proteinExistence type="inferred from homology"/>
<comment type="caution">
    <text evidence="8">The sequence shown here is derived from an EMBL/GenBank/DDBJ whole genome shotgun (WGS) entry which is preliminary data.</text>
</comment>